<organism evidence="2 3">
    <name type="scientific">Kockovaella imperatae</name>
    <dbReference type="NCBI Taxonomy" id="4999"/>
    <lineage>
        <taxon>Eukaryota</taxon>
        <taxon>Fungi</taxon>
        <taxon>Dikarya</taxon>
        <taxon>Basidiomycota</taxon>
        <taxon>Agaricomycotina</taxon>
        <taxon>Tremellomycetes</taxon>
        <taxon>Tremellales</taxon>
        <taxon>Cuniculitremaceae</taxon>
        <taxon>Kockovaella</taxon>
    </lineage>
</organism>
<dbReference type="InterPro" id="IPR013149">
    <property type="entry name" value="ADH-like_C"/>
</dbReference>
<dbReference type="PANTHER" id="PTHR43677">
    <property type="entry name" value="SHORT-CHAIN DEHYDROGENASE/REDUCTASE"/>
    <property type="match status" value="1"/>
</dbReference>
<dbReference type="InterPro" id="IPR051397">
    <property type="entry name" value="Zn-ADH-like_protein"/>
</dbReference>
<dbReference type="InterPro" id="IPR002364">
    <property type="entry name" value="Quin_OxRdtase/zeta-crystal_CS"/>
</dbReference>
<dbReference type="PROSITE" id="PS01162">
    <property type="entry name" value="QOR_ZETA_CRYSTAL"/>
    <property type="match status" value="1"/>
</dbReference>
<dbReference type="RefSeq" id="XP_021870887.1">
    <property type="nucleotide sequence ID" value="XM_022012876.1"/>
</dbReference>
<dbReference type="CDD" id="cd08241">
    <property type="entry name" value="QOR1"/>
    <property type="match status" value="1"/>
</dbReference>
<evidence type="ECO:0000313" key="3">
    <source>
        <dbReference type="Proteomes" id="UP000193218"/>
    </source>
</evidence>
<evidence type="ECO:0000313" key="2">
    <source>
        <dbReference type="EMBL" id="ORX36818.1"/>
    </source>
</evidence>
<dbReference type="GO" id="GO:0016491">
    <property type="term" value="F:oxidoreductase activity"/>
    <property type="evidence" value="ECO:0007669"/>
    <property type="project" value="InterPro"/>
</dbReference>
<reference evidence="2 3" key="1">
    <citation type="submission" date="2017-03" db="EMBL/GenBank/DDBJ databases">
        <title>Widespread Adenine N6-methylation of Active Genes in Fungi.</title>
        <authorList>
            <consortium name="DOE Joint Genome Institute"/>
            <person name="Mondo S.J."/>
            <person name="Dannebaum R.O."/>
            <person name="Kuo R.C."/>
            <person name="Louie K.B."/>
            <person name="Bewick A.J."/>
            <person name="Labutti K."/>
            <person name="Haridas S."/>
            <person name="Kuo A."/>
            <person name="Salamov A."/>
            <person name="Ahrendt S.R."/>
            <person name="Lau R."/>
            <person name="Bowen B.P."/>
            <person name="Lipzen A."/>
            <person name="Sullivan W."/>
            <person name="Andreopoulos W.B."/>
            <person name="Clum A."/>
            <person name="Lindquist E."/>
            <person name="Daum C."/>
            <person name="Northen T.R."/>
            <person name="Ramamoorthy G."/>
            <person name="Schmitz R.J."/>
            <person name="Gryganskyi A."/>
            <person name="Culley D."/>
            <person name="Magnuson J."/>
            <person name="James T.Y."/>
            <person name="O'Malley M.A."/>
            <person name="Stajich J.E."/>
            <person name="Spatafora J.W."/>
            <person name="Visel A."/>
            <person name="Grigoriev I.V."/>
        </authorList>
    </citation>
    <scope>NUCLEOTIDE SEQUENCE [LARGE SCALE GENOMIC DNA]</scope>
    <source>
        <strain evidence="2 3">NRRL Y-17943</strain>
    </source>
</reference>
<sequence length="349" mass="37811">MRAFQVKKLAHPRDITLSDDVPPPIAQKSQVIVDVYATGLNFFDVLQAQGKYQNRPPLPFILGAELAGRIAEDSPIPKGCPFQPGGGGNTDRVHGFGAGAYAEQVASAVIPLTYTTSYDGLVHRGQMKENEWVLVHAGAGGVGLAACQIAKVLGAKVIATASTEEKRRICRDKARVDAVVDYTQTGWQKEVMKITSGNGVDIVYDPVGMIIPSLKCVNWNARIVVVGFAAGTIEKVPANLLLLKQVSIVGLFWGGGTERDPRHAAEVVLSLSKLFSSGRLKPILYEPIYEGLESVSKALTDLDERKIWGKGVVRVMKEQSDSHPRVKPCFECPSFVLCLAWTKDGTKSQ</sequence>
<dbReference type="InterPro" id="IPR013154">
    <property type="entry name" value="ADH-like_N"/>
</dbReference>
<dbReference type="EMBL" id="NBSH01000007">
    <property type="protein sequence ID" value="ORX36818.1"/>
    <property type="molecule type" value="Genomic_DNA"/>
</dbReference>
<evidence type="ECO:0000259" key="1">
    <source>
        <dbReference type="SMART" id="SM00829"/>
    </source>
</evidence>
<dbReference type="InterPro" id="IPR011032">
    <property type="entry name" value="GroES-like_sf"/>
</dbReference>
<feature type="domain" description="Enoyl reductase (ER)" evidence="1">
    <location>
        <begin position="10"/>
        <end position="313"/>
    </location>
</feature>
<dbReference type="GO" id="GO:0008270">
    <property type="term" value="F:zinc ion binding"/>
    <property type="evidence" value="ECO:0007669"/>
    <property type="project" value="InterPro"/>
</dbReference>
<dbReference type="STRING" id="4999.A0A1Y1UFM3"/>
<proteinExistence type="predicted"/>
<dbReference type="GeneID" id="33554684"/>
<accession>A0A1Y1UFM3</accession>
<dbReference type="OrthoDB" id="10257049at2759"/>
<dbReference type="AlphaFoldDB" id="A0A1Y1UFM3"/>
<dbReference type="Pfam" id="PF00107">
    <property type="entry name" value="ADH_zinc_N"/>
    <property type="match status" value="1"/>
</dbReference>
<dbReference type="GO" id="GO:0005739">
    <property type="term" value="C:mitochondrion"/>
    <property type="evidence" value="ECO:0007669"/>
    <property type="project" value="TreeGrafter"/>
</dbReference>
<dbReference type="SMART" id="SM00829">
    <property type="entry name" value="PKS_ER"/>
    <property type="match status" value="1"/>
</dbReference>
<dbReference type="InterPro" id="IPR036291">
    <property type="entry name" value="NAD(P)-bd_dom_sf"/>
</dbReference>
<dbReference type="Gene3D" id="3.90.180.10">
    <property type="entry name" value="Medium-chain alcohol dehydrogenases, catalytic domain"/>
    <property type="match status" value="1"/>
</dbReference>
<dbReference type="Pfam" id="PF08240">
    <property type="entry name" value="ADH_N"/>
    <property type="match status" value="1"/>
</dbReference>
<keyword evidence="3" id="KW-1185">Reference proteome</keyword>
<dbReference type="PANTHER" id="PTHR43677:SF4">
    <property type="entry name" value="QUINONE OXIDOREDUCTASE-LIKE PROTEIN 2"/>
    <property type="match status" value="1"/>
</dbReference>
<comment type="caution">
    <text evidence="2">The sequence shown here is derived from an EMBL/GenBank/DDBJ whole genome shotgun (WGS) entry which is preliminary data.</text>
</comment>
<dbReference type="Proteomes" id="UP000193218">
    <property type="component" value="Unassembled WGS sequence"/>
</dbReference>
<dbReference type="InParanoid" id="A0A1Y1UFM3"/>
<name>A0A1Y1UFM3_9TREE</name>
<dbReference type="SUPFAM" id="SSF51735">
    <property type="entry name" value="NAD(P)-binding Rossmann-fold domains"/>
    <property type="match status" value="1"/>
</dbReference>
<dbReference type="InterPro" id="IPR020843">
    <property type="entry name" value="ER"/>
</dbReference>
<protein>
    <submittedName>
        <fullName evidence="2">Alcohol dehydrogenase</fullName>
    </submittedName>
</protein>
<gene>
    <name evidence="2" type="ORF">BD324DRAFT_470459</name>
</gene>
<dbReference type="SUPFAM" id="SSF50129">
    <property type="entry name" value="GroES-like"/>
    <property type="match status" value="1"/>
</dbReference>